<keyword evidence="7" id="KW-0235">DNA replication</keyword>
<evidence type="ECO:0000256" key="11">
    <source>
        <dbReference type="PROSITE-ProRule" id="PRU00252"/>
    </source>
</evidence>
<dbReference type="NCBIfam" id="TIGR00594">
    <property type="entry name" value="polc"/>
    <property type="match status" value="1"/>
</dbReference>
<evidence type="ECO:0000259" key="12">
    <source>
        <dbReference type="SMART" id="SM00481"/>
    </source>
</evidence>
<comment type="catalytic activity">
    <reaction evidence="10">
        <text>DNA(n) + a 2'-deoxyribonucleoside 5'-triphosphate = DNA(n+1) + diphosphate</text>
        <dbReference type="Rhea" id="RHEA:22508"/>
        <dbReference type="Rhea" id="RHEA-COMP:17339"/>
        <dbReference type="Rhea" id="RHEA-COMP:17340"/>
        <dbReference type="ChEBI" id="CHEBI:33019"/>
        <dbReference type="ChEBI" id="CHEBI:61560"/>
        <dbReference type="ChEBI" id="CHEBI:173112"/>
        <dbReference type="EC" id="2.7.7.7"/>
    </reaction>
</comment>
<dbReference type="Proteomes" id="UP000014227">
    <property type="component" value="Chromosome I"/>
</dbReference>
<dbReference type="HOGENOM" id="CLU_001600_0_0_0"/>
<evidence type="ECO:0000256" key="7">
    <source>
        <dbReference type="ARBA" id="ARBA00022705"/>
    </source>
</evidence>
<evidence type="ECO:0000256" key="3">
    <source>
        <dbReference type="ARBA" id="ARBA00012417"/>
    </source>
</evidence>
<keyword evidence="8 13" id="KW-0239">DNA-directed DNA polymerase</keyword>
<dbReference type="PANTHER" id="PTHR32294:SF0">
    <property type="entry name" value="DNA POLYMERASE III SUBUNIT ALPHA"/>
    <property type="match status" value="1"/>
</dbReference>
<dbReference type="InterPro" id="IPR004805">
    <property type="entry name" value="DnaE2/DnaE/PolC"/>
</dbReference>
<evidence type="ECO:0000256" key="8">
    <source>
        <dbReference type="ARBA" id="ARBA00022932"/>
    </source>
</evidence>
<reference evidence="14" key="1">
    <citation type="submission" date="2013-03" db="EMBL/GenBank/DDBJ databases">
        <title>Genome sequence of Chthonomonas calidirosea, the first sequenced genome from the Armatimonadetes phylum (formally candidate division OP10).</title>
        <authorList>
            <person name="Lee K.C.Y."/>
            <person name="Morgan X.C."/>
            <person name="Dunfield P.F."/>
            <person name="Tamas I."/>
            <person name="Houghton K.M."/>
            <person name="Vyssotski M."/>
            <person name="Ryan J.L.J."/>
            <person name="Lagutin K."/>
            <person name="McDonald I.R."/>
            <person name="Stott M.B."/>
        </authorList>
    </citation>
    <scope>NUCLEOTIDE SEQUENCE [LARGE SCALE GENOMIC DNA]</scope>
    <source>
        <strain evidence="14">DSM 23976 / ICMP 18418 / T49</strain>
    </source>
</reference>
<dbReference type="NCBIfam" id="NF004226">
    <property type="entry name" value="PRK05673.1"/>
    <property type="match status" value="1"/>
</dbReference>
<dbReference type="PROSITE" id="PS50935">
    <property type="entry name" value="SSB"/>
    <property type="match status" value="1"/>
</dbReference>
<dbReference type="PATRIC" id="fig|1303518.3.peg.1579"/>
<keyword evidence="6 13" id="KW-0548">Nucleotidyltransferase</keyword>
<feature type="domain" description="Polymerase/histidinol phosphatase N-terminal" evidence="12">
    <location>
        <begin position="6"/>
        <end position="73"/>
    </location>
</feature>
<dbReference type="InterPro" id="IPR016195">
    <property type="entry name" value="Pol/histidinol_Pase-like"/>
</dbReference>
<evidence type="ECO:0000256" key="6">
    <source>
        <dbReference type="ARBA" id="ARBA00022695"/>
    </source>
</evidence>
<keyword evidence="14" id="KW-1185">Reference proteome</keyword>
<dbReference type="NCBIfam" id="NF005298">
    <property type="entry name" value="PRK06826.1"/>
    <property type="match status" value="1"/>
</dbReference>
<dbReference type="InterPro" id="IPR029460">
    <property type="entry name" value="DNAPol_HHH"/>
</dbReference>
<dbReference type="Pfam" id="PF14579">
    <property type="entry name" value="HHH_6"/>
    <property type="match status" value="1"/>
</dbReference>
<organism evidence="13 14">
    <name type="scientific">Chthonomonas calidirosea (strain DSM 23976 / ICMP 18418 / T49)</name>
    <dbReference type="NCBI Taxonomy" id="1303518"/>
    <lineage>
        <taxon>Bacteria</taxon>
        <taxon>Bacillati</taxon>
        <taxon>Armatimonadota</taxon>
        <taxon>Chthonomonadia</taxon>
        <taxon>Chthonomonadales</taxon>
        <taxon>Chthonomonadaceae</taxon>
        <taxon>Chthonomonas</taxon>
    </lineage>
</organism>
<proteinExistence type="inferred from homology"/>
<evidence type="ECO:0000256" key="10">
    <source>
        <dbReference type="ARBA" id="ARBA00049244"/>
    </source>
</evidence>
<evidence type="ECO:0000256" key="9">
    <source>
        <dbReference type="ARBA" id="ARBA00023125"/>
    </source>
</evidence>
<dbReference type="InterPro" id="IPR004013">
    <property type="entry name" value="PHP_dom"/>
</dbReference>
<dbReference type="FunCoup" id="S0EUJ5">
    <property type="interactions" value="335"/>
</dbReference>
<dbReference type="GO" id="GO:0008408">
    <property type="term" value="F:3'-5' exonuclease activity"/>
    <property type="evidence" value="ECO:0007669"/>
    <property type="project" value="InterPro"/>
</dbReference>
<evidence type="ECO:0000256" key="2">
    <source>
        <dbReference type="ARBA" id="ARBA00009496"/>
    </source>
</evidence>
<dbReference type="SMART" id="SM00481">
    <property type="entry name" value="POLIIIAc"/>
    <property type="match status" value="1"/>
</dbReference>
<dbReference type="Gene3D" id="3.20.20.140">
    <property type="entry name" value="Metal-dependent hydrolases"/>
    <property type="match status" value="1"/>
</dbReference>
<dbReference type="GO" id="GO:0006260">
    <property type="term" value="P:DNA replication"/>
    <property type="evidence" value="ECO:0007669"/>
    <property type="project" value="UniProtKB-KW"/>
</dbReference>
<dbReference type="GO" id="GO:0003887">
    <property type="term" value="F:DNA-directed DNA polymerase activity"/>
    <property type="evidence" value="ECO:0007669"/>
    <property type="project" value="UniProtKB-KW"/>
</dbReference>
<dbReference type="eggNOG" id="COG0587">
    <property type="taxonomic scope" value="Bacteria"/>
</dbReference>
<comment type="similarity">
    <text evidence="2">Belongs to the DNA polymerase type-C family. DnaE subfamily.</text>
</comment>
<evidence type="ECO:0000256" key="4">
    <source>
        <dbReference type="ARBA" id="ARBA00019114"/>
    </source>
</evidence>
<evidence type="ECO:0000256" key="5">
    <source>
        <dbReference type="ARBA" id="ARBA00022679"/>
    </source>
</evidence>
<comment type="subcellular location">
    <subcellularLocation>
        <location evidence="1">Cytoplasm</location>
    </subcellularLocation>
</comment>
<dbReference type="Gene3D" id="2.40.50.140">
    <property type="entry name" value="Nucleic acid-binding proteins"/>
    <property type="match status" value="1"/>
</dbReference>
<dbReference type="SUPFAM" id="SSF89550">
    <property type="entry name" value="PHP domain-like"/>
    <property type="match status" value="1"/>
</dbReference>
<dbReference type="RefSeq" id="WP_016482890.1">
    <property type="nucleotide sequence ID" value="NC_021487.1"/>
</dbReference>
<sequence length="1169" mass="131186">MSSSFVHVHCHSEYSLLDGANRLSALVQRAAELEMPALALTDHGVMYGVADFYERCKAAGVKPILGVEAYVAPRRYTDKQPKLDQAAYHMVLLARNLQGYKNLLKLTSIAALEGFYYKPRIDRDLIQRYSEGLIGTSACLGSEICTAILSKDYKRALDTAAYYKDVFGDGNFYIELQNHSLPEQIECNEHLLKIARQLRLPVICSNDVHYLSKQDADAHDILLCIGTGSTVNDPDRLRYATQEFYLKSEQEMRALFADYQEAVENTLGIAEKCNVELEFGRCPLPCPDIPPGLTPHQYLTQLAEEGLRQRYNGNPSEKVIARLRYELDIIERTGFSQYILIVRDFARFAAQKGIFFGVRGSAAGSLVSYLIGITDVDPVEYGLTFERFLNPERVQMPDVDMDFEDARRAEVIEYVTKKYSPHQDDPTQARVAQIITFGTLQARAVLRDAGRALGMPMADVERLCKMIPTHPIGITIDKTLEINQEFRNAYVRDPQAKKLIDTARRLEGIARHASVHAAGVIISHEPLVEYTPLTRSADGGCVTQYVASTLEKIGLLKMDFLGLINLSILAQAVRNVEQTTGKKIDVRKLPLDDPKTFELLARGETVGVFQLESPQMRRYIAELKPSSVRDLAAMVALYRPGPMAHIPRFIRCKHGLEKIEYPHPWLEDILKETYGVIVYQDQVMQIAQVIAGYTLGQADILRRAMGKKKKEEMVKQRANFLAGAKAKGVPEKKANEIFDLMEPFAGYAFNKAHAVCYAMVAYQTAYLKANYPVEYMAALMACFSEKSDKLVTCMEECRRMGITVLPPDINVSQADFTVEPLPNGAKAIRFGLSAIKNVGRAAVEAILKARQEGGPFTSLVDFCCRTLGNEGGVSRSTVETLILAGAFANLPKHSNRHALMEALDACCQAAARVQRDKKLGQASLADIFLSNETTVEEVTIPDVPDYPSLQLLGYERELLGLYISEHPLQAFQETFRRRRVTSIADLPDLPDKQEVLIGGIVTSVKLFTSKKSGEPMAFFTLEDMTGSVSCTIFPTAFAAQRQNLEKDRVVLVRGRTSHRERVRDDDEDDRPIVEILAEEISPLTESMVSAAHKANRIVVRLDPNRPETLRFVRDTIEQHRGNGNACPVYLRINRRDKTYEMRTELLAEYTDDFRQAVEHFLGRQAVWVE</sequence>
<dbReference type="PANTHER" id="PTHR32294">
    <property type="entry name" value="DNA POLYMERASE III SUBUNIT ALPHA"/>
    <property type="match status" value="1"/>
</dbReference>
<dbReference type="InterPro" id="IPR011708">
    <property type="entry name" value="DNA_pol3_alpha_NTPase_dom"/>
</dbReference>
<dbReference type="InterPro" id="IPR003141">
    <property type="entry name" value="Pol/His_phosphatase_N"/>
</dbReference>
<evidence type="ECO:0000313" key="14">
    <source>
        <dbReference type="Proteomes" id="UP000014227"/>
    </source>
</evidence>
<protein>
    <recommendedName>
        <fullName evidence="4">DNA polymerase III subunit alpha</fullName>
        <ecNumber evidence="3">2.7.7.7</ecNumber>
    </recommendedName>
</protein>
<dbReference type="InterPro" id="IPR041931">
    <property type="entry name" value="DNA_pol3_alpha_thumb_dom"/>
</dbReference>
<dbReference type="InterPro" id="IPR012340">
    <property type="entry name" value="NA-bd_OB-fold"/>
</dbReference>
<name>S0EUJ5_CHTCT</name>
<dbReference type="CDD" id="cd04485">
    <property type="entry name" value="DnaE_OBF"/>
    <property type="match status" value="1"/>
</dbReference>
<dbReference type="InterPro" id="IPR040982">
    <property type="entry name" value="DNA_pol3_finger"/>
</dbReference>
<dbReference type="EMBL" id="HF951689">
    <property type="protein sequence ID" value="CCW35356.1"/>
    <property type="molecule type" value="Genomic_DNA"/>
</dbReference>
<dbReference type="Gene3D" id="1.10.150.870">
    <property type="match status" value="1"/>
</dbReference>
<dbReference type="InParanoid" id="S0EUJ5"/>
<dbReference type="CDD" id="cd12113">
    <property type="entry name" value="PHP_PolIIIA_DnaE3"/>
    <property type="match status" value="1"/>
</dbReference>
<dbReference type="Pfam" id="PF07733">
    <property type="entry name" value="DNA_pol3_alpha"/>
    <property type="match status" value="1"/>
</dbReference>
<dbReference type="GO" id="GO:0005737">
    <property type="term" value="C:cytoplasm"/>
    <property type="evidence" value="ECO:0007669"/>
    <property type="project" value="UniProtKB-SubCell"/>
</dbReference>
<keyword evidence="9 11" id="KW-0238">DNA-binding</keyword>
<dbReference type="EC" id="2.7.7.7" evidence="3"/>
<dbReference type="KEGG" id="ccz:CCALI_01540"/>
<gene>
    <name evidence="13" type="ORF">CCALI_01540</name>
</gene>
<dbReference type="Gene3D" id="1.10.10.1600">
    <property type="entry name" value="Bacterial DNA polymerase III alpha subunit, thumb domain"/>
    <property type="match status" value="1"/>
</dbReference>
<keyword evidence="5 13" id="KW-0808">Transferase</keyword>
<dbReference type="AlphaFoldDB" id="S0EUJ5"/>
<dbReference type="OrthoDB" id="9803237at2"/>
<evidence type="ECO:0000256" key="1">
    <source>
        <dbReference type="ARBA" id="ARBA00004496"/>
    </source>
</evidence>
<evidence type="ECO:0000313" key="13">
    <source>
        <dbReference type="EMBL" id="CCW35356.1"/>
    </source>
</evidence>
<dbReference type="Pfam" id="PF01336">
    <property type="entry name" value="tRNA_anti-codon"/>
    <property type="match status" value="1"/>
</dbReference>
<dbReference type="Pfam" id="PF17657">
    <property type="entry name" value="DNA_pol3_finger"/>
    <property type="match status" value="1"/>
</dbReference>
<accession>S0EUJ5</accession>
<dbReference type="STRING" id="454171.CP488_02556"/>
<dbReference type="InterPro" id="IPR000424">
    <property type="entry name" value="Primosome_PriB/ssb"/>
</dbReference>
<dbReference type="InterPro" id="IPR004365">
    <property type="entry name" value="NA-bd_OB_tRNA"/>
</dbReference>
<dbReference type="Pfam" id="PF02811">
    <property type="entry name" value="PHP"/>
    <property type="match status" value="1"/>
</dbReference>
<dbReference type="GO" id="GO:0003697">
    <property type="term" value="F:single-stranded DNA binding"/>
    <property type="evidence" value="ECO:0007669"/>
    <property type="project" value="InterPro"/>
</dbReference>